<evidence type="ECO:0008006" key="3">
    <source>
        <dbReference type="Google" id="ProtNLM"/>
    </source>
</evidence>
<reference evidence="2" key="1">
    <citation type="submission" date="2018-05" db="EMBL/GenBank/DDBJ databases">
        <authorList>
            <person name="Lanie J.A."/>
            <person name="Ng W.-L."/>
            <person name="Kazmierczak K.M."/>
            <person name="Andrzejewski T.M."/>
            <person name="Davidsen T.M."/>
            <person name="Wayne K.J."/>
            <person name="Tettelin H."/>
            <person name="Glass J.I."/>
            <person name="Rusch D."/>
            <person name="Podicherti R."/>
            <person name="Tsui H.-C.T."/>
            <person name="Winkler M.E."/>
        </authorList>
    </citation>
    <scope>NUCLEOTIDE SEQUENCE</scope>
</reference>
<evidence type="ECO:0000313" key="2">
    <source>
        <dbReference type="EMBL" id="SVD04024.1"/>
    </source>
</evidence>
<dbReference type="SUPFAM" id="SSF49899">
    <property type="entry name" value="Concanavalin A-like lectins/glucanases"/>
    <property type="match status" value="1"/>
</dbReference>
<dbReference type="Gene3D" id="2.60.120.200">
    <property type="match status" value="1"/>
</dbReference>
<dbReference type="Pfam" id="PF13385">
    <property type="entry name" value="Laminin_G_3"/>
    <property type="match status" value="1"/>
</dbReference>
<dbReference type="EMBL" id="UINC01125884">
    <property type="protein sequence ID" value="SVD04024.1"/>
    <property type="molecule type" value="Genomic_DNA"/>
</dbReference>
<dbReference type="InterPro" id="IPR013320">
    <property type="entry name" value="ConA-like_dom_sf"/>
</dbReference>
<protein>
    <recommendedName>
        <fullName evidence="3">Laminin G domain-containing protein</fullName>
    </recommendedName>
</protein>
<sequence>MSIGLTSAGQIQVAGKYASVLKSATTDTPIDTDDRWYHIAVTHDPNGGLSHIDFYVNNVRTQEDKVGVNIDASPANGADDIFFGHSSYHDDFEGTIDDARLLMGYEKRAFAGGLMISKVDSDTNVVTIYNSNTATISTDGIVLYTGSGIDTQCGSSWSDTSLSTGETATNNECTLD</sequence>
<proteinExistence type="predicted"/>
<accession>A0A382S254</accession>
<organism evidence="2">
    <name type="scientific">marine metagenome</name>
    <dbReference type="NCBI Taxonomy" id="408172"/>
    <lineage>
        <taxon>unclassified sequences</taxon>
        <taxon>metagenomes</taxon>
        <taxon>ecological metagenomes</taxon>
    </lineage>
</organism>
<feature type="region of interest" description="Disordered" evidence="1">
    <location>
        <begin position="155"/>
        <end position="176"/>
    </location>
</feature>
<gene>
    <name evidence="2" type="ORF">METZ01_LOCUS356878</name>
</gene>
<name>A0A382S254_9ZZZZ</name>
<evidence type="ECO:0000256" key="1">
    <source>
        <dbReference type="SAM" id="MobiDB-lite"/>
    </source>
</evidence>
<dbReference type="AlphaFoldDB" id="A0A382S254"/>
<feature type="non-terminal residue" evidence="2">
    <location>
        <position position="176"/>
    </location>
</feature>